<dbReference type="AlphaFoldDB" id="A0A2V1DDZ8"/>
<sequence>MKTVFDIVSRPDTVIILKNPLTAFAAWNQVEVVFNENDQEPDAPSEPSDVPSVVVAVDDGPVAYEPAVDAFAYQSAVEEPAVEEPAVEEPAVEEPAVQELGEIEYSAPSASAAPVVDTAAEEIPAKSSESESFIDEEEIHYHVSAQHLSLASARFKSMLFGGNWKEGVPEIDGLYYISAEDWDTEALLILLNVLHHRNRQVPRSVSLEMLAKITVLIDYYDCAEAVELCTERWVEELTMTSPIPSSFCRDLMLWMCIAWVLRLPYEFTQTTNIAIMRREGQELSALGLPLTRCISKIEQVCSEVTEAIVAQLHGLLEEYSDPNYQCPDDGPSFECGSILYGALIREMRLAGLLVSDFVPSVRDMDLSEILNKMQSFRSPEWCYPGRYKSRFQHSCSLKARVAEIVNSSIHPGKGLDLEDFGRI</sequence>
<dbReference type="OrthoDB" id="5326346at2759"/>
<name>A0A2V1DDZ8_9PLEO</name>
<evidence type="ECO:0000313" key="2">
    <source>
        <dbReference type="Proteomes" id="UP000244855"/>
    </source>
</evidence>
<proteinExistence type="predicted"/>
<evidence type="ECO:0000313" key="1">
    <source>
        <dbReference type="EMBL" id="PVH96337.1"/>
    </source>
</evidence>
<dbReference type="Proteomes" id="UP000244855">
    <property type="component" value="Unassembled WGS sequence"/>
</dbReference>
<dbReference type="Gene3D" id="3.30.710.10">
    <property type="entry name" value="Potassium Channel Kv1.1, Chain A"/>
    <property type="match status" value="1"/>
</dbReference>
<keyword evidence="2" id="KW-1185">Reference proteome</keyword>
<dbReference type="STRING" id="97972.A0A2V1DDZ8"/>
<dbReference type="EMBL" id="KZ805467">
    <property type="protein sequence ID" value="PVH96337.1"/>
    <property type="molecule type" value="Genomic_DNA"/>
</dbReference>
<organism evidence="1 2">
    <name type="scientific">Periconia macrospinosa</name>
    <dbReference type="NCBI Taxonomy" id="97972"/>
    <lineage>
        <taxon>Eukaryota</taxon>
        <taxon>Fungi</taxon>
        <taxon>Dikarya</taxon>
        <taxon>Ascomycota</taxon>
        <taxon>Pezizomycotina</taxon>
        <taxon>Dothideomycetes</taxon>
        <taxon>Pleosporomycetidae</taxon>
        <taxon>Pleosporales</taxon>
        <taxon>Massarineae</taxon>
        <taxon>Periconiaceae</taxon>
        <taxon>Periconia</taxon>
    </lineage>
</organism>
<reference evidence="1 2" key="1">
    <citation type="journal article" date="2018" name="Sci. Rep.">
        <title>Comparative genomics provides insights into the lifestyle and reveals functional heterogeneity of dark septate endophytic fungi.</title>
        <authorList>
            <person name="Knapp D.G."/>
            <person name="Nemeth J.B."/>
            <person name="Barry K."/>
            <person name="Hainaut M."/>
            <person name="Henrissat B."/>
            <person name="Johnson J."/>
            <person name="Kuo A."/>
            <person name="Lim J.H.P."/>
            <person name="Lipzen A."/>
            <person name="Nolan M."/>
            <person name="Ohm R.A."/>
            <person name="Tamas L."/>
            <person name="Grigoriev I.V."/>
            <person name="Spatafora J.W."/>
            <person name="Nagy L.G."/>
            <person name="Kovacs G.M."/>
        </authorList>
    </citation>
    <scope>NUCLEOTIDE SEQUENCE [LARGE SCALE GENOMIC DNA]</scope>
    <source>
        <strain evidence="1 2">DSE2036</strain>
    </source>
</reference>
<dbReference type="InterPro" id="IPR011333">
    <property type="entry name" value="SKP1/BTB/POZ_sf"/>
</dbReference>
<accession>A0A2V1DDZ8</accession>
<protein>
    <recommendedName>
        <fullName evidence="3">BTB domain-containing protein</fullName>
    </recommendedName>
</protein>
<gene>
    <name evidence="1" type="ORF">DM02DRAFT_674890</name>
</gene>
<evidence type="ECO:0008006" key="3">
    <source>
        <dbReference type="Google" id="ProtNLM"/>
    </source>
</evidence>